<dbReference type="OrthoDB" id="4869265at2"/>
<feature type="domain" description="Putative Flp pilus-assembly TadG-like N-terminal" evidence="2">
    <location>
        <begin position="10"/>
        <end position="56"/>
    </location>
</feature>
<accession>A0A542ZZV2</accession>
<protein>
    <submittedName>
        <fullName evidence="3">Putative Flp pilus-assembly TadE/G-like protein</fullName>
    </submittedName>
</protein>
<evidence type="ECO:0000259" key="2">
    <source>
        <dbReference type="Pfam" id="PF13400"/>
    </source>
</evidence>
<keyword evidence="1" id="KW-0472">Membrane</keyword>
<dbReference type="InterPro" id="IPR028087">
    <property type="entry name" value="Tad_N"/>
</dbReference>
<gene>
    <name evidence="3" type="ORF">FB556_2356</name>
</gene>
<comment type="caution">
    <text evidence="3">The sequence shown here is derived from an EMBL/GenBank/DDBJ whole genome shotgun (WGS) entry which is preliminary data.</text>
</comment>
<dbReference type="AlphaFoldDB" id="A0A542ZZV2"/>
<evidence type="ECO:0000313" key="4">
    <source>
        <dbReference type="Proteomes" id="UP000319746"/>
    </source>
</evidence>
<dbReference type="EMBL" id="VFOU01000004">
    <property type="protein sequence ID" value="TQL65881.1"/>
    <property type="molecule type" value="Genomic_DNA"/>
</dbReference>
<feature type="transmembrane region" description="Helical" evidence="1">
    <location>
        <begin position="14"/>
        <end position="36"/>
    </location>
</feature>
<sequence>MIIRGQEDNGQTSVFVIGVTVIILLFTLTIAAIMSVTLQHRKLLSLADSAAQSAATAFTLADPEALALKITHETATSEVNQHLTNVEAADRFPHLRVEQVRVTGDTTVTVQLSATAHPPVVNWVLPAGVVVTAEGTARTQLTQ</sequence>
<reference evidence="3 4" key="1">
    <citation type="submission" date="2019-06" db="EMBL/GenBank/DDBJ databases">
        <title>Sequencing the genomes of 1000 actinobacteria strains.</title>
        <authorList>
            <person name="Klenk H.-P."/>
        </authorList>
    </citation>
    <scope>NUCLEOTIDE SEQUENCE [LARGE SCALE GENOMIC DNA]</scope>
    <source>
        <strain evidence="3 4">DSM 24083</strain>
    </source>
</reference>
<dbReference type="RefSeq" id="WP_141867873.1">
    <property type="nucleotide sequence ID" value="NZ_BAABAN010000006.1"/>
</dbReference>
<name>A0A542ZZV2_9MICC</name>
<keyword evidence="4" id="KW-1185">Reference proteome</keyword>
<proteinExistence type="predicted"/>
<organism evidence="3 4">
    <name type="scientific">Enteractinococcus coprophilus</name>
    <dbReference type="NCBI Taxonomy" id="1027633"/>
    <lineage>
        <taxon>Bacteria</taxon>
        <taxon>Bacillati</taxon>
        <taxon>Actinomycetota</taxon>
        <taxon>Actinomycetes</taxon>
        <taxon>Micrococcales</taxon>
        <taxon>Micrococcaceae</taxon>
    </lineage>
</organism>
<evidence type="ECO:0000256" key="1">
    <source>
        <dbReference type="SAM" id="Phobius"/>
    </source>
</evidence>
<keyword evidence="1" id="KW-0812">Transmembrane</keyword>
<dbReference type="Proteomes" id="UP000319746">
    <property type="component" value="Unassembled WGS sequence"/>
</dbReference>
<keyword evidence="1" id="KW-1133">Transmembrane helix</keyword>
<evidence type="ECO:0000313" key="3">
    <source>
        <dbReference type="EMBL" id="TQL65881.1"/>
    </source>
</evidence>
<dbReference type="Pfam" id="PF13400">
    <property type="entry name" value="Tad"/>
    <property type="match status" value="1"/>
</dbReference>